<dbReference type="InterPro" id="IPR006101">
    <property type="entry name" value="Glyco_hydro_2"/>
</dbReference>
<dbReference type="EMBL" id="RZNB01000002">
    <property type="protein sequence ID" value="RWZ51441.1"/>
    <property type="molecule type" value="Genomic_DNA"/>
</dbReference>
<evidence type="ECO:0000259" key="3">
    <source>
        <dbReference type="Pfam" id="PF02836"/>
    </source>
</evidence>
<dbReference type="Gene3D" id="3.20.20.80">
    <property type="entry name" value="Glycosidases"/>
    <property type="match status" value="1"/>
</dbReference>
<dbReference type="GO" id="GO:0005975">
    <property type="term" value="P:carbohydrate metabolic process"/>
    <property type="evidence" value="ECO:0007669"/>
    <property type="project" value="InterPro"/>
</dbReference>
<dbReference type="InterPro" id="IPR006102">
    <property type="entry name" value="Ig-like_GH2"/>
</dbReference>
<dbReference type="InterPro" id="IPR006103">
    <property type="entry name" value="Glyco_hydro_2_cat"/>
</dbReference>
<dbReference type="SUPFAM" id="SSF49785">
    <property type="entry name" value="Galactose-binding domain-like"/>
    <property type="match status" value="1"/>
</dbReference>
<dbReference type="Gene3D" id="2.60.120.260">
    <property type="entry name" value="Galactose-binding domain-like"/>
    <property type="match status" value="1"/>
</dbReference>
<sequence>MTASLPVATQQDGTYPRPQLMRGAWHPLDGQWDFAFRDDPREAPAGVDFDDTIVVPFPPESPASGIGDTGYHLVAWYRRRVTAEDIADAGAAGTGARVMIRFGAVDWAADVWVNGTHLGSHTGGQTPFSIDATDVLDRDGDNELVVRAVDDPHDVAVLRGKQDWLEEPHAIWYHRTTGIWQPVWLEVVPETHVESLAWSSDVPNGSVTLELTLDARPADELDATVELRIAGELLARTNVRLLDRTTEITLHLARQRNGQQYEHLLWNPETPRLIDATITLGRGASEVDAVSSYLGLRSVQATDRRFLLNGRPLYLRSVLAQNYWPESHLAAPDAAALRREVQLILDLGFNAARVHQKAEDPRFLYWADRLGLMIWGETASAYEFSERAIAALTTEWMALVRRDRSHPSIVAWVPLNESWGVQHIASDARQQAFSRSISDLTRSLDGSRPVISNDGWEHAGSDIWTVHDYEADPEILAHRYGSTAAITELFDGFGPAGRRISVGQQDGGQPVMLTEFGGVSYIDQDVEGAWGYSSASDAQDFARRVGGIVGAVRAATPLAGFCYTQLTDTGQETNGLVRADRSPKIPIEDLRRIIAGD</sequence>
<dbReference type="InterPro" id="IPR051913">
    <property type="entry name" value="GH2_Domain-Containing"/>
</dbReference>
<comment type="caution">
    <text evidence="4">The sequence shown here is derived from an EMBL/GenBank/DDBJ whole genome shotgun (WGS) entry which is preliminary data.</text>
</comment>
<dbReference type="AlphaFoldDB" id="A0A3S3Z4F9"/>
<dbReference type="Proteomes" id="UP000288547">
    <property type="component" value="Unassembled WGS sequence"/>
</dbReference>
<evidence type="ECO:0000259" key="2">
    <source>
        <dbReference type="Pfam" id="PF00703"/>
    </source>
</evidence>
<dbReference type="InterPro" id="IPR036156">
    <property type="entry name" value="Beta-gal/glucu_dom_sf"/>
</dbReference>
<dbReference type="RefSeq" id="WP_128494157.1">
    <property type="nucleotide sequence ID" value="NZ_RZNB01000002.1"/>
</dbReference>
<dbReference type="InterPro" id="IPR008979">
    <property type="entry name" value="Galactose-bd-like_sf"/>
</dbReference>
<dbReference type="SUPFAM" id="SSF49303">
    <property type="entry name" value="beta-Galactosidase/glucuronidase domain"/>
    <property type="match status" value="1"/>
</dbReference>
<dbReference type="PANTHER" id="PTHR42732">
    <property type="entry name" value="BETA-GALACTOSIDASE"/>
    <property type="match status" value="1"/>
</dbReference>
<keyword evidence="4" id="KW-0378">Hydrolase</keyword>
<dbReference type="OrthoDB" id="9762066at2"/>
<keyword evidence="5" id="KW-1185">Reference proteome</keyword>
<dbReference type="InterPro" id="IPR017853">
    <property type="entry name" value="GH"/>
</dbReference>
<evidence type="ECO:0000313" key="4">
    <source>
        <dbReference type="EMBL" id="RWZ51441.1"/>
    </source>
</evidence>
<accession>A0A3S3Z4F9</accession>
<proteinExistence type="inferred from homology"/>
<dbReference type="Pfam" id="PF02836">
    <property type="entry name" value="Glyco_hydro_2_C"/>
    <property type="match status" value="1"/>
</dbReference>
<gene>
    <name evidence="4" type="ORF">ELQ90_04810</name>
</gene>
<organism evidence="4 5">
    <name type="scientific">Labedella phragmitis</name>
    <dbReference type="NCBI Taxonomy" id="2498849"/>
    <lineage>
        <taxon>Bacteria</taxon>
        <taxon>Bacillati</taxon>
        <taxon>Actinomycetota</taxon>
        <taxon>Actinomycetes</taxon>
        <taxon>Micrococcales</taxon>
        <taxon>Microbacteriaceae</taxon>
        <taxon>Labedella</taxon>
    </lineage>
</organism>
<protein>
    <submittedName>
        <fullName evidence="4">Glycoside hydrolase family 2</fullName>
    </submittedName>
</protein>
<feature type="domain" description="Glycoside hydrolase family 2 catalytic" evidence="3">
    <location>
        <begin position="300"/>
        <end position="455"/>
    </location>
</feature>
<evidence type="ECO:0000313" key="5">
    <source>
        <dbReference type="Proteomes" id="UP000288547"/>
    </source>
</evidence>
<evidence type="ECO:0000256" key="1">
    <source>
        <dbReference type="ARBA" id="ARBA00007401"/>
    </source>
</evidence>
<name>A0A3S3Z4F9_9MICO</name>
<reference evidence="4 5" key="1">
    <citation type="submission" date="2018-12" db="EMBL/GenBank/DDBJ databases">
        <authorList>
            <person name="Li F."/>
        </authorList>
    </citation>
    <scope>NUCLEOTIDE SEQUENCE [LARGE SCALE GENOMIC DNA]</scope>
    <source>
        <strain evidence="4 5">11W25H-1</strain>
    </source>
</reference>
<feature type="domain" description="Glycoside hydrolase family 2 immunoglobulin-like beta-sandwich" evidence="2">
    <location>
        <begin position="191"/>
        <end position="297"/>
    </location>
</feature>
<dbReference type="SUPFAM" id="SSF51445">
    <property type="entry name" value="(Trans)glycosidases"/>
    <property type="match status" value="1"/>
</dbReference>
<dbReference type="Pfam" id="PF00703">
    <property type="entry name" value="Glyco_hydro_2"/>
    <property type="match status" value="1"/>
</dbReference>
<comment type="similarity">
    <text evidence="1">Belongs to the glycosyl hydrolase 2 family.</text>
</comment>
<dbReference type="PRINTS" id="PR00132">
    <property type="entry name" value="GLHYDRLASE2"/>
</dbReference>
<dbReference type="GO" id="GO:0004553">
    <property type="term" value="F:hydrolase activity, hydrolyzing O-glycosyl compounds"/>
    <property type="evidence" value="ECO:0007669"/>
    <property type="project" value="InterPro"/>
</dbReference>
<dbReference type="PANTHER" id="PTHR42732:SF3">
    <property type="entry name" value="HYDROLASE"/>
    <property type="match status" value="1"/>
</dbReference>